<dbReference type="Gene3D" id="3.30.559.10">
    <property type="entry name" value="Chloramphenicol acetyltransferase-like domain"/>
    <property type="match status" value="1"/>
</dbReference>
<dbReference type="SMART" id="SM01059">
    <property type="entry name" value="CAT"/>
    <property type="match status" value="1"/>
</dbReference>
<keyword evidence="1" id="KW-0808">Transferase</keyword>
<dbReference type="AlphaFoldDB" id="A0A354M513"/>
<dbReference type="PANTHER" id="PTHR38474:SF1">
    <property type="entry name" value="SLR0299 PROTEIN"/>
    <property type="match status" value="1"/>
</dbReference>
<dbReference type="SUPFAM" id="SSF52777">
    <property type="entry name" value="CoA-dependent acyltransferases"/>
    <property type="match status" value="1"/>
</dbReference>
<organism evidence="1 2">
    <name type="scientific">Coprobacter fastidiosus</name>
    <dbReference type="NCBI Taxonomy" id="1099853"/>
    <lineage>
        <taxon>Bacteria</taxon>
        <taxon>Pseudomonadati</taxon>
        <taxon>Bacteroidota</taxon>
        <taxon>Bacteroidia</taxon>
        <taxon>Bacteroidales</taxon>
        <taxon>Barnesiellaceae</taxon>
        <taxon>Coprobacter</taxon>
    </lineage>
</organism>
<evidence type="ECO:0000313" key="2">
    <source>
        <dbReference type="Proteomes" id="UP000262954"/>
    </source>
</evidence>
<comment type="caution">
    <text evidence="1">The sequence shown here is derived from an EMBL/GenBank/DDBJ whole genome shotgun (WGS) entry which is preliminary data.</text>
</comment>
<evidence type="ECO:0000313" key="1">
    <source>
        <dbReference type="EMBL" id="HBJ09602.1"/>
    </source>
</evidence>
<reference evidence="1 2" key="1">
    <citation type="journal article" date="2018" name="Nat. Biotechnol.">
        <title>A standardized bacterial taxonomy based on genome phylogeny substantially revises the tree of life.</title>
        <authorList>
            <person name="Parks D.H."/>
            <person name="Chuvochina M."/>
            <person name="Waite D.W."/>
            <person name="Rinke C."/>
            <person name="Skarshewski A."/>
            <person name="Chaumeil P.A."/>
            <person name="Hugenholtz P."/>
        </authorList>
    </citation>
    <scope>NUCLEOTIDE SEQUENCE [LARGE SCALE GENOMIC DNA]</scope>
    <source>
        <strain evidence="1">UBA11482</strain>
    </source>
</reference>
<dbReference type="EMBL" id="DNWC01000148">
    <property type="protein sequence ID" value="HBJ09602.1"/>
    <property type="molecule type" value="Genomic_DNA"/>
</dbReference>
<dbReference type="PANTHER" id="PTHR38474">
    <property type="entry name" value="SLR0299 PROTEIN"/>
    <property type="match status" value="1"/>
</dbReference>
<sequence>MKQIIDINSWNRKEHFYFFSKLDDPFWGITTTVDFTKIYLLSKELEKPFFLYSIHFLLKCINDIDAFKLRIEGENVVKYDKINISPTIGREDGTFGFAFFEYSTDFNIFMQNAEKEINRVKNSTGLSFSENTGRKDLIRYSALPWFAFSDMKHADSIRTGDSVPKISTGKLIQEKKKYNLPISISAHHGLTDGRDAALLIQKMIDAQSLL</sequence>
<dbReference type="InterPro" id="IPR001707">
    <property type="entry name" value="Cmp_AcTrfase"/>
</dbReference>
<dbReference type="InterPro" id="IPR023213">
    <property type="entry name" value="CAT-like_dom_sf"/>
</dbReference>
<accession>A0A354M513</accession>
<dbReference type="RefSeq" id="WP_122338515.1">
    <property type="nucleotide sequence ID" value="NZ_CAJKYL010000046.1"/>
</dbReference>
<dbReference type="Proteomes" id="UP000262954">
    <property type="component" value="Unassembled WGS sequence"/>
</dbReference>
<name>A0A354M513_9BACT</name>
<dbReference type="Pfam" id="PF00302">
    <property type="entry name" value="CAT"/>
    <property type="match status" value="1"/>
</dbReference>
<dbReference type="GO" id="GO:0008811">
    <property type="term" value="F:chloramphenicol O-acetyltransferase activity"/>
    <property type="evidence" value="ECO:0007669"/>
    <property type="project" value="InterPro"/>
</dbReference>
<proteinExistence type="predicted"/>
<gene>
    <name evidence="1" type="ORF">DDY73_11430</name>
</gene>
<protein>
    <submittedName>
        <fullName evidence="1">Chloramphenicol acetyltransferase</fullName>
    </submittedName>
</protein>